<name>A0A9K3PJV0_9STRA</name>
<organism evidence="4 5">
    <name type="scientific">Nitzschia inconspicua</name>
    <dbReference type="NCBI Taxonomy" id="303405"/>
    <lineage>
        <taxon>Eukaryota</taxon>
        <taxon>Sar</taxon>
        <taxon>Stramenopiles</taxon>
        <taxon>Ochrophyta</taxon>
        <taxon>Bacillariophyta</taxon>
        <taxon>Bacillariophyceae</taxon>
        <taxon>Bacillariophycidae</taxon>
        <taxon>Bacillariales</taxon>
        <taxon>Bacillariaceae</taxon>
        <taxon>Nitzschia</taxon>
    </lineage>
</organism>
<proteinExistence type="predicted"/>
<reference evidence="4" key="2">
    <citation type="submission" date="2021-04" db="EMBL/GenBank/DDBJ databases">
        <authorList>
            <person name="Podell S."/>
        </authorList>
    </citation>
    <scope>NUCLEOTIDE SEQUENCE</scope>
    <source>
        <strain evidence="4">Hildebrandi</strain>
    </source>
</reference>
<feature type="compositionally biased region" description="Acidic residues" evidence="2">
    <location>
        <begin position="1129"/>
        <end position="1138"/>
    </location>
</feature>
<accession>A0A9K3PJV0</accession>
<dbReference type="EMBL" id="JAGRRH010000019">
    <property type="protein sequence ID" value="KAG7349466.1"/>
    <property type="molecule type" value="Genomic_DNA"/>
</dbReference>
<feature type="compositionally biased region" description="Basic and acidic residues" evidence="2">
    <location>
        <begin position="1058"/>
        <end position="1067"/>
    </location>
</feature>
<evidence type="ECO:0000313" key="4">
    <source>
        <dbReference type="EMBL" id="KAG7349466.1"/>
    </source>
</evidence>
<feature type="coiled-coil region" evidence="1">
    <location>
        <begin position="215"/>
        <end position="326"/>
    </location>
</feature>
<evidence type="ECO:0000256" key="1">
    <source>
        <dbReference type="SAM" id="Coils"/>
    </source>
</evidence>
<keyword evidence="1" id="KW-0175">Coiled coil</keyword>
<feature type="region of interest" description="Disordered" evidence="2">
    <location>
        <begin position="18"/>
        <end position="71"/>
    </location>
</feature>
<dbReference type="Proteomes" id="UP000693970">
    <property type="component" value="Unassembled WGS sequence"/>
</dbReference>
<feature type="region of interest" description="Disordered" evidence="2">
    <location>
        <begin position="1047"/>
        <end position="1067"/>
    </location>
</feature>
<evidence type="ECO:0000313" key="5">
    <source>
        <dbReference type="Proteomes" id="UP000693970"/>
    </source>
</evidence>
<feature type="region of interest" description="Disordered" evidence="2">
    <location>
        <begin position="1128"/>
        <end position="1174"/>
    </location>
</feature>
<keyword evidence="3" id="KW-0812">Transmembrane</keyword>
<keyword evidence="5" id="KW-1185">Reference proteome</keyword>
<evidence type="ECO:0000256" key="3">
    <source>
        <dbReference type="SAM" id="Phobius"/>
    </source>
</evidence>
<comment type="caution">
    <text evidence="4">The sequence shown here is derived from an EMBL/GenBank/DDBJ whole genome shotgun (WGS) entry which is preliminary data.</text>
</comment>
<protein>
    <submittedName>
        <fullName evidence="4">Uncharacterized protein</fullName>
    </submittedName>
</protein>
<evidence type="ECO:0000256" key="2">
    <source>
        <dbReference type="SAM" id="MobiDB-lite"/>
    </source>
</evidence>
<keyword evidence="3" id="KW-0472">Membrane</keyword>
<sequence length="1174" mass="130246">MMAIEEHQAAAAALGTEILTDASCPEEEVVFSEDELDEDDGDDSNNMDPPPSLTKSVTSPATPTPLKRKIKKKHEMIITHNNDDAGLPVRKLDYSPAVRELRAKKGNEEKKLLGDLESIRIRATASTVVNSTNDSNGKHIKRRRLHWMWSFLATMFLFLLFLFAVLVYRDPTLLQQLQDYIEAVPHARYYKIQLHATQHELAQAVTDSSYLRIELESFKDQAQQDRRNHQIAQAKLKSTEEKLQMVIAKSNSTEQANMDLRDKLHQALIAKEKAEAEIEQRKHQLSDAIQQYSSERALRVALEFQKEQAVAQAREYRHDLEALQAQASTDPSESTITDQDLLIGQYQELKEIEETKIMKAMEQFRKENEQKMHEELRSQREEQELELRLSIEGQRKEQLIRMMADMELLRAEQEERIVLELQLMRERRLEELSNEMKNAKSNVPTMAPGDQLERNVSLQVEKVQDKVIAASESLIAAGIQTPETVLLKGSFKEGESVLSIPRVLKEGLPRFVNNTRTEVVGTVQYLSETGVKGVVMIVGQKTAAGVALIGKGPKLVVSAAATKIVDSEGMTNAGRIVQKSVEHASTSLSEVQVQSSQKAILKGAFKEGESLFAKPQAVVRVADRASKIAKAATAGLSRTVKERLQYAQGHAKSLRSRIDQKMGHLSTASKIQFDRAKNSAVSNVGALLKTVEVRLDENVIASVGKLDRGKYSLLVMGQLVSDQAENTSKTVISVTKKVTEASAKTVKIMGIRSAAVATTALFETKKAVGSATKATKGYIGKRAEVFVSNSKELLANVGTMRKATAYMITQQGTMIALRSKESFQAAFRNGTVVAVHFLQIGSERISKAGKSLHTTFENAMNDTVQLVVSGSHSLQTNLEKGSKQVRAFTHHASLSVSKRIQIGMSDSKEIGRQIGSTVGTAAKKVSDLGGKGVHWTSKVLEEDLRPRLLESKRVAQKAGMIIGKTIMAGGKKAFEGRRIVQRRVEDAWKHGVSKYPEIRNAIARSRGELTSKTISSARKVTNPAVQGTRKLISKTLMAIKDMKQMVRKNGEVDEEDTRDTSETERMSGIESQTLGYQLSEEAYTEEAPSLSDSRGWDDSNGFESVINDGFVLTEPDSDFRRIPSIAEWNNDDAGDFDIPEGGIIEGRSQSNEDGMEPHEEIHIMNNDPDSELSY</sequence>
<gene>
    <name evidence="4" type="ORF">IV203_012063</name>
</gene>
<dbReference type="AlphaFoldDB" id="A0A9K3PJV0"/>
<feature type="coiled-coil region" evidence="1">
    <location>
        <begin position="366"/>
        <end position="442"/>
    </location>
</feature>
<keyword evidence="3" id="KW-1133">Transmembrane helix</keyword>
<feature type="compositionally biased region" description="Acidic residues" evidence="2">
    <location>
        <begin position="24"/>
        <end position="45"/>
    </location>
</feature>
<feature type="transmembrane region" description="Helical" evidence="3">
    <location>
        <begin position="147"/>
        <end position="168"/>
    </location>
</feature>
<reference evidence="4" key="1">
    <citation type="journal article" date="2021" name="Sci. Rep.">
        <title>Diploid genomic architecture of Nitzschia inconspicua, an elite biomass production diatom.</title>
        <authorList>
            <person name="Oliver A."/>
            <person name="Podell S."/>
            <person name="Pinowska A."/>
            <person name="Traller J.C."/>
            <person name="Smith S.R."/>
            <person name="McClure R."/>
            <person name="Beliaev A."/>
            <person name="Bohutskyi P."/>
            <person name="Hill E.A."/>
            <person name="Rabines A."/>
            <person name="Zheng H."/>
            <person name="Allen L.Z."/>
            <person name="Kuo A."/>
            <person name="Grigoriev I.V."/>
            <person name="Allen A.E."/>
            <person name="Hazlebeck D."/>
            <person name="Allen E.E."/>
        </authorList>
    </citation>
    <scope>NUCLEOTIDE SEQUENCE</scope>
    <source>
        <strain evidence="4">Hildebrandi</strain>
    </source>
</reference>